<dbReference type="Pfam" id="PF22531">
    <property type="entry name" value="DUF7002"/>
    <property type="match status" value="1"/>
</dbReference>
<proteinExistence type="predicted"/>
<protein>
    <submittedName>
        <fullName evidence="1">Uncharacterized protein</fullName>
    </submittedName>
</protein>
<name>A0A972H080_9BACL</name>
<comment type="caution">
    <text evidence="1">The sequence shown here is derived from an EMBL/GenBank/DDBJ whole genome shotgun (WGS) entry which is preliminary data.</text>
</comment>
<dbReference type="AlphaFoldDB" id="A0A972H080"/>
<evidence type="ECO:0000313" key="2">
    <source>
        <dbReference type="Proteomes" id="UP000641588"/>
    </source>
</evidence>
<dbReference type="RefSeq" id="WP_171655256.1">
    <property type="nucleotide sequence ID" value="NZ_WHOD01000105.1"/>
</dbReference>
<reference evidence="1" key="1">
    <citation type="submission" date="2019-10" db="EMBL/GenBank/DDBJ databases">
        <title>Description of Paenibacillus glebae sp. nov.</title>
        <authorList>
            <person name="Carlier A."/>
            <person name="Qi S."/>
        </authorList>
    </citation>
    <scope>NUCLEOTIDE SEQUENCE</scope>
    <source>
        <strain evidence="1">LMG 31456</strain>
    </source>
</reference>
<organism evidence="1 2">
    <name type="scientific">Paenibacillus foliorum</name>
    <dbReference type="NCBI Taxonomy" id="2654974"/>
    <lineage>
        <taxon>Bacteria</taxon>
        <taxon>Bacillati</taxon>
        <taxon>Bacillota</taxon>
        <taxon>Bacilli</taxon>
        <taxon>Bacillales</taxon>
        <taxon>Paenibacillaceae</taxon>
        <taxon>Paenibacillus</taxon>
    </lineage>
</organism>
<dbReference type="Proteomes" id="UP000641588">
    <property type="component" value="Unassembled WGS sequence"/>
</dbReference>
<accession>A0A972H080</accession>
<gene>
    <name evidence="1" type="ORF">GC093_27920</name>
</gene>
<dbReference type="InterPro" id="IPR054271">
    <property type="entry name" value="DUF7002"/>
</dbReference>
<keyword evidence="2" id="KW-1185">Reference proteome</keyword>
<evidence type="ECO:0000313" key="1">
    <source>
        <dbReference type="EMBL" id="NOU97022.1"/>
    </source>
</evidence>
<dbReference type="EMBL" id="WHOD01000105">
    <property type="protein sequence ID" value="NOU97022.1"/>
    <property type="molecule type" value="Genomic_DNA"/>
</dbReference>
<sequence>MKAAIINAITKAKSRKSLYHFTRVTNLSAIAHYDALLSSYNISPHLAGERRSEARVVNYYEFSVTLNAHLRIPDSMIDHGITQEQFRECLNRHVFFWPTLKDCQKMMDTYARREPEEGFAVLEFDANSLLAEHFSSVKLSKYDSGSSPRFPKHCSYKKSLAMFLPLRSFKSIMNKLVPTNASEIKEVLIEDQVNNVSQYLRTVYVDSSKVIPLCWRDLAKPMGDLQVIKSE</sequence>